<evidence type="ECO:0000256" key="9">
    <source>
        <dbReference type="SAM" id="MobiDB-lite"/>
    </source>
</evidence>
<dbReference type="Proteomes" id="UP000029445">
    <property type="component" value="Chromosome 3"/>
</dbReference>
<dbReference type="PANTHER" id="PTHR10868:SF1">
    <property type="entry name" value="SIGMA NON-OPIOID INTRACELLULAR RECEPTOR 1"/>
    <property type="match status" value="1"/>
</dbReference>
<dbReference type="PANTHER" id="PTHR10868">
    <property type="entry name" value="SIGMA 1-TYPE OPIOID RECEPTOR-RELATED"/>
    <property type="match status" value="1"/>
</dbReference>
<dbReference type="EC" id="5.-.-.-" evidence="8"/>
<evidence type="ECO:0000256" key="2">
    <source>
        <dbReference type="ARBA" id="ARBA00007141"/>
    </source>
</evidence>
<evidence type="ECO:0000313" key="11">
    <source>
        <dbReference type="Proteomes" id="UP000029445"/>
    </source>
</evidence>
<dbReference type="KEGG" id="cdeu:CNBG_1089"/>
<dbReference type="VEuPathDB" id="FungiDB:CNBG_1089"/>
<comment type="subcellular location">
    <subcellularLocation>
        <location evidence="1">Endoplasmic reticulum membrane</location>
    </subcellularLocation>
</comment>
<dbReference type="InterPro" id="IPR006716">
    <property type="entry name" value="ERG2_sigma1_rcpt-like"/>
</dbReference>
<name>A0A095D1D5_CRYD2</name>
<dbReference type="GeneID" id="88177406"/>
<reference evidence="10 11" key="2">
    <citation type="journal article" date="2018" name="Proc. Natl. Acad. Sci.">
        <title>RNAi is a critical determinant of centromere evolution in closely related fungi.</title>
        <authorList>
            <person name="Yadav V."/>
            <person name="Sun S."/>
            <person name="Billmyre R.B."/>
            <person name="Thimmappa B.C."/>
            <person name="Shea T."/>
            <person name="Lintner R."/>
            <person name="Bakkeren G."/>
            <person name="Cuomo C.A."/>
            <person name="Heitman J."/>
            <person name="Sanyal K."/>
        </authorList>
    </citation>
    <scope>NUCLEOTIDE SEQUENCE [LARGE SCALE GENOMIC DNA]</scope>
    <source>
        <strain evidence="10 11">R265</strain>
    </source>
</reference>
<organism evidence="10 11">
    <name type="scientific">Cryptococcus deuterogattii (strain R265)</name>
    <name type="common">Cryptococcus gattii VGII (strain R265)</name>
    <dbReference type="NCBI Taxonomy" id="294750"/>
    <lineage>
        <taxon>Eukaryota</taxon>
        <taxon>Fungi</taxon>
        <taxon>Dikarya</taxon>
        <taxon>Basidiomycota</taxon>
        <taxon>Agaricomycotina</taxon>
        <taxon>Tremellomycetes</taxon>
        <taxon>Tremellales</taxon>
        <taxon>Cryptococcaceae</taxon>
        <taxon>Cryptococcus</taxon>
        <taxon>Cryptococcus gattii species complex</taxon>
    </lineage>
</organism>
<dbReference type="GO" id="GO:0005789">
    <property type="term" value="C:endoplasmic reticulum membrane"/>
    <property type="evidence" value="ECO:0007669"/>
    <property type="project" value="UniProtKB-SubCell"/>
</dbReference>
<evidence type="ECO:0000256" key="6">
    <source>
        <dbReference type="ARBA" id="ARBA00023136"/>
    </source>
</evidence>
<dbReference type="OrthoDB" id="347124at2759"/>
<dbReference type="OMA" id="AMYVIHA"/>
<comment type="function">
    <text evidence="8">Catalyzes the reaction which results in unsaturation at C-7 in the B ring of sterols.</text>
</comment>
<comment type="pathway">
    <text evidence="7 8">Steroid metabolism; ergosterol biosynthesis.</text>
</comment>
<reference evidence="10 11" key="1">
    <citation type="journal article" date="2011" name="MBio">
        <title>Genome variation in Cryptococcus gattii, an emerging pathogen of immunocompetent hosts.</title>
        <authorList>
            <person name="D'Souza C.A."/>
            <person name="Kronstad J.W."/>
            <person name="Taylor G."/>
            <person name="Warren R."/>
            <person name="Yuen M."/>
            <person name="Hu G."/>
            <person name="Jung W.H."/>
            <person name="Sham A."/>
            <person name="Kidd S.E."/>
            <person name="Tangen K."/>
            <person name="Lee N."/>
            <person name="Zeilmaker T."/>
            <person name="Sawkins J."/>
            <person name="McVicker G."/>
            <person name="Shah S."/>
            <person name="Gnerre S."/>
            <person name="Griggs A."/>
            <person name="Zeng Q."/>
            <person name="Bartlett K."/>
            <person name="Li W."/>
            <person name="Wang X."/>
            <person name="Heitman J."/>
            <person name="Stajich J.E."/>
            <person name="Fraser J.A."/>
            <person name="Meyer W."/>
            <person name="Carter D."/>
            <person name="Schein J."/>
            <person name="Krzywinski M."/>
            <person name="Kwon-Chung K.J."/>
            <person name="Varma A."/>
            <person name="Wang J."/>
            <person name="Brunham R."/>
            <person name="Fyfe M."/>
            <person name="Ouellette B.F."/>
            <person name="Siddiqui A."/>
            <person name="Marra M."/>
            <person name="Jones S."/>
            <person name="Holt R."/>
            <person name="Birren B.W."/>
            <person name="Galagan J.E."/>
            <person name="Cuomo C.A."/>
        </authorList>
    </citation>
    <scope>NUCLEOTIDE SEQUENCE [LARGE SCALE GENOMIC DNA]</scope>
    <source>
        <strain evidence="10 11">R265</strain>
    </source>
</reference>
<sequence>MSASYKPRAGKNPSAAASSTNSTGCFKKWTLRSFFVAVLASFYIWANTINHKFYILDPASLNASVQSALALANSLAPSSAAAPNATLVVDTLVKKLVEDHPHVRWNTDWQNPDEWLFNNAGGAMGSMFLLHASITEYIIIFGTAVGTEGHTGRHTADDYFHILTGRQTAYTAGALIREIYNPGDVHHLVRGVVKQYAMEPESWALEYARGWIPLMLPFGFADGFFSTMDLITLYNTVRITGREMIGNLLRGKI</sequence>
<proteinExistence type="inferred from homology"/>
<evidence type="ECO:0000256" key="1">
    <source>
        <dbReference type="ARBA" id="ARBA00004586"/>
    </source>
</evidence>
<evidence type="ECO:0000256" key="7">
    <source>
        <dbReference type="ARBA" id="ARBA00029435"/>
    </source>
</evidence>
<keyword evidence="6 8" id="KW-0472">Membrane</keyword>
<dbReference type="GO" id="GO:0016853">
    <property type="term" value="F:isomerase activity"/>
    <property type="evidence" value="ECO:0007669"/>
    <property type="project" value="UniProtKB-KW"/>
</dbReference>
<protein>
    <recommendedName>
        <fullName evidence="8">C-8 sterol isomerase</fullName>
        <ecNumber evidence="8">5.-.-.-</ecNumber>
    </recommendedName>
    <alternativeName>
        <fullName evidence="8">Delta-8--delta-7 sterol isomerase</fullName>
    </alternativeName>
</protein>
<evidence type="ECO:0000256" key="8">
    <source>
        <dbReference type="RuleBase" id="RU368083"/>
    </source>
</evidence>
<dbReference type="Pfam" id="PF04622">
    <property type="entry name" value="ERG2_Sigma1R"/>
    <property type="match status" value="1"/>
</dbReference>
<keyword evidence="3 8" id="KW-0812">Transmembrane</keyword>
<evidence type="ECO:0000256" key="3">
    <source>
        <dbReference type="ARBA" id="ARBA00022692"/>
    </source>
</evidence>
<evidence type="ECO:0000256" key="5">
    <source>
        <dbReference type="ARBA" id="ARBA00022989"/>
    </source>
</evidence>
<dbReference type="RefSeq" id="XP_062881207.1">
    <property type="nucleotide sequence ID" value="XM_063025252.1"/>
</dbReference>
<dbReference type="EMBL" id="CP025761">
    <property type="protein sequence ID" value="KGB75251.1"/>
    <property type="molecule type" value="Genomic_DNA"/>
</dbReference>
<feature type="region of interest" description="Disordered" evidence="9">
    <location>
        <begin position="1"/>
        <end position="21"/>
    </location>
</feature>
<dbReference type="STRING" id="294750.A0A095D1D5"/>
<comment type="similarity">
    <text evidence="2 8">Belongs to the ERG2 family.</text>
</comment>
<gene>
    <name evidence="10" type="ORF">CNBG_1089</name>
</gene>
<evidence type="ECO:0000256" key="4">
    <source>
        <dbReference type="ARBA" id="ARBA00022824"/>
    </source>
</evidence>
<dbReference type="HOGENOM" id="CLU_085469_0_0_1"/>
<keyword evidence="11" id="KW-1185">Reference proteome</keyword>
<keyword evidence="5 8" id="KW-1133">Transmembrane helix</keyword>
<feature type="transmembrane region" description="Helical" evidence="8">
    <location>
        <begin position="29"/>
        <end position="46"/>
    </location>
</feature>
<keyword evidence="10" id="KW-0413">Isomerase</keyword>
<dbReference type="GO" id="GO:0006696">
    <property type="term" value="P:ergosterol biosynthetic process"/>
    <property type="evidence" value="ECO:0007669"/>
    <property type="project" value="TreeGrafter"/>
</dbReference>
<accession>A0A095D1D5</accession>
<keyword evidence="4" id="KW-0256">Endoplasmic reticulum</keyword>
<dbReference type="AlphaFoldDB" id="A0A095D1D5"/>
<evidence type="ECO:0000313" key="10">
    <source>
        <dbReference type="EMBL" id="KGB75251.1"/>
    </source>
</evidence>
<dbReference type="UniPathway" id="UPA00768"/>